<dbReference type="Pfam" id="PF13302">
    <property type="entry name" value="Acetyltransf_3"/>
    <property type="match status" value="1"/>
</dbReference>
<dbReference type="Proteomes" id="UP000321750">
    <property type="component" value="Unassembled WGS sequence"/>
</dbReference>
<dbReference type="Gene3D" id="3.40.50.261">
    <property type="entry name" value="Succinyl-CoA synthetase domains"/>
    <property type="match status" value="2"/>
</dbReference>
<dbReference type="EMBL" id="BJZV01000012">
    <property type="protein sequence ID" value="GEP10633.1"/>
    <property type="molecule type" value="Genomic_DNA"/>
</dbReference>
<dbReference type="Gene3D" id="3.30.470.20">
    <property type="entry name" value="ATP-grasp fold, B domain"/>
    <property type="match status" value="1"/>
</dbReference>
<dbReference type="InterPro" id="IPR013815">
    <property type="entry name" value="ATP_grasp_subdomain_1"/>
</dbReference>
<evidence type="ECO:0000259" key="7">
    <source>
        <dbReference type="PROSITE" id="PS51186"/>
    </source>
</evidence>
<sequence length="956" mass="101088">MSTYGFAAMLAPGSVAIVGAGERDGSVGRAVIDSLRAGGFEGAIRPVNPGYETIDGLPCFPNLASLPEVPDLVLIATPPETVPGIVAEAGRCGVAAAAVLSAHLGRGEGAPIGAARRAAREHSLRLLGPDSIGVAVPGRKLNASLLAHPPLAGDLALVTQSGTVASAIAAWAHRREVGFSAILTVGRSADVDVADALDHFAADLQTRAILLSLHRIEDARKFLSAARAAARVKPVMVLRTGRHEALEESPQTHTGALARPDAVYEAAFRRAGLLSVDTLDEMFSAAETLRRQRLFSGRRLMIVANGRGIGALAADRLAERGGEAADCAEATLEALAEVRHGSSKNPIDLGVDAEAHEYATALKPLLAARENDALLAIHVPTARARARETAEAIAAAVTAVRPDGGRRKPVFAVSVGESPAAAAVYAKAGIPLFPTDADAVDGFLHAVRYREAQDDLMRTPASLPQDFRPDVETARAIVEAALADGQSWLDPLSVKRLLGTYDIPMQPCLLAPDGELAAEAAWPMIAQGQPVALKLVSPDIVHKSDVGGVRLALTSEADVREAATRMIARVRAQQPEARITGFAVQAMVPRGTRRELIVGLAEDPTFGPVVVFGRGGTAVEVIDDRALGLPPLDLRLAADQIARTRVARRLAAYRDVPAADVDAIALVLVKLSQIAIDLPEVRELDINPLLADADGVLGVDGRVRVAPYRLRHSAAATQNRDARARAAGVPSTTADTVSPSSTATEEAATASPASRGDDAFSPPVGPGVTEGEPARIRATHAHLAIRPYPVEWERVMTLKGRPIQVRPVRPEDEGMFAAFFAEIDPEDVRLRFFTPMKHFSHAFLARLTQLDYARAIAFVAIDANTEQMLGAVRVHADANHESGEFGILVRSDIKGVGLGYALMRLMLDWARAEGIGRVEGLVLAENKAMLAVCRRLGFEAKADLDDPSVMKVTLAL</sequence>
<keyword evidence="4" id="KW-0067">ATP-binding</keyword>
<gene>
    <name evidence="8" type="ORF">MGN01_24780</name>
</gene>
<accession>A0A512JL43</accession>
<dbReference type="InterPro" id="IPR032875">
    <property type="entry name" value="Succ_CoA_lig_flav_dom"/>
</dbReference>
<name>A0A512JL43_9HYPH</name>
<dbReference type="GO" id="GO:0006099">
    <property type="term" value="P:tricarboxylic acid cycle"/>
    <property type="evidence" value="ECO:0007669"/>
    <property type="project" value="UniProtKB-KW"/>
</dbReference>
<dbReference type="PANTHER" id="PTHR43334:SF1">
    <property type="entry name" value="3-HYDROXYPROPIONATE--COA LIGASE [ADP-FORMING]"/>
    <property type="match status" value="1"/>
</dbReference>
<dbReference type="FunFam" id="3.30.1490.20:FF:000020">
    <property type="entry name" value="Protein lysine acetyltransferase"/>
    <property type="match status" value="1"/>
</dbReference>
<evidence type="ECO:0000256" key="1">
    <source>
        <dbReference type="ARBA" id="ARBA00022532"/>
    </source>
</evidence>
<dbReference type="GO" id="GO:0016874">
    <property type="term" value="F:ligase activity"/>
    <property type="evidence" value="ECO:0007669"/>
    <property type="project" value="UniProtKB-KW"/>
</dbReference>
<evidence type="ECO:0000256" key="6">
    <source>
        <dbReference type="SAM" id="MobiDB-lite"/>
    </source>
</evidence>
<dbReference type="InterPro" id="IPR036291">
    <property type="entry name" value="NAD(P)-bd_dom_sf"/>
</dbReference>
<keyword evidence="9" id="KW-1185">Reference proteome</keyword>
<dbReference type="InterPro" id="IPR000182">
    <property type="entry name" value="GNAT_dom"/>
</dbReference>
<comment type="caution">
    <text evidence="8">The sequence shown here is derived from an EMBL/GenBank/DDBJ whole genome shotgun (WGS) entry which is preliminary data.</text>
</comment>
<feature type="compositionally biased region" description="Low complexity" evidence="6">
    <location>
        <begin position="738"/>
        <end position="754"/>
    </location>
</feature>
<protein>
    <submittedName>
        <fullName evidence="8">GCN5 family N-acetyltransferase</fullName>
    </submittedName>
</protein>
<evidence type="ECO:0000256" key="2">
    <source>
        <dbReference type="ARBA" id="ARBA00022598"/>
    </source>
</evidence>
<dbReference type="InterPro" id="IPR016102">
    <property type="entry name" value="Succinyl-CoA_synth-like"/>
</dbReference>
<dbReference type="InterPro" id="IPR016181">
    <property type="entry name" value="Acyl_CoA_acyltransferase"/>
</dbReference>
<proteinExistence type="inferred from homology"/>
<comment type="similarity">
    <text evidence="5">In the N-terminal section; belongs to the acetate CoA ligase alpha subunit family.</text>
</comment>
<dbReference type="InterPro" id="IPR003781">
    <property type="entry name" value="CoA-bd"/>
</dbReference>
<dbReference type="GO" id="GO:0005524">
    <property type="term" value="F:ATP binding"/>
    <property type="evidence" value="ECO:0007669"/>
    <property type="project" value="UniProtKB-KW"/>
</dbReference>
<dbReference type="Pfam" id="PF13380">
    <property type="entry name" value="CoA_binding_2"/>
    <property type="match status" value="1"/>
</dbReference>
<keyword evidence="1" id="KW-0816">Tricarboxylic acid cycle</keyword>
<evidence type="ECO:0000256" key="4">
    <source>
        <dbReference type="ARBA" id="ARBA00022840"/>
    </source>
</evidence>
<dbReference type="SUPFAM" id="SSF56059">
    <property type="entry name" value="Glutathione synthetase ATP-binding domain-like"/>
    <property type="match status" value="1"/>
</dbReference>
<organism evidence="8 9">
    <name type="scientific">Methylobacterium gnaphalii</name>
    <dbReference type="NCBI Taxonomy" id="1010610"/>
    <lineage>
        <taxon>Bacteria</taxon>
        <taxon>Pseudomonadati</taxon>
        <taxon>Pseudomonadota</taxon>
        <taxon>Alphaproteobacteria</taxon>
        <taxon>Hyphomicrobiales</taxon>
        <taxon>Methylobacteriaceae</taxon>
        <taxon>Methylobacterium</taxon>
    </lineage>
</organism>
<dbReference type="InterPro" id="IPR051538">
    <property type="entry name" value="Acyl-CoA_Synth/Transferase"/>
</dbReference>
<feature type="domain" description="N-acetyltransferase" evidence="7">
    <location>
        <begin position="803"/>
        <end position="955"/>
    </location>
</feature>
<dbReference type="Pfam" id="PF13607">
    <property type="entry name" value="Succ_CoA_lig"/>
    <property type="match status" value="1"/>
</dbReference>
<dbReference type="Gene3D" id="3.30.1490.20">
    <property type="entry name" value="ATP-grasp fold, A domain"/>
    <property type="match status" value="1"/>
</dbReference>
<dbReference type="AlphaFoldDB" id="A0A512JL43"/>
<dbReference type="PANTHER" id="PTHR43334">
    <property type="entry name" value="ACETATE--COA LIGASE [ADP-FORMING]"/>
    <property type="match status" value="1"/>
</dbReference>
<dbReference type="Gene3D" id="3.40.50.720">
    <property type="entry name" value="NAD(P)-binding Rossmann-like Domain"/>
    <property type="match status" value="1"/>
</dbReference>
<dbReference type="GO" id="GO:0016747">
    <property type="term" value="F:acyltransferase activity, transferring groups other than amino-acyl groups"/>
    <property type="evidence" value="ECO:0007669"/>
    <property type="project" value="InterPro"/>
</dbReference>
<evidence type="ECO:0000313" key="8">
    <source>
        <dbReference type="EMBL" id="GEP10633.1"/>
    </source>
</evidence>
<dbReference type="SUPFAM" id="SSF52210">
    <property type="entry name" value="Succinyl-CoA synthetase domains"/>
    <property type="match status" value="2"/>
</dbReference>
<dbReference type="SUPFAM" id="SSF55729">
    <property type="entry name" value="Acyl-CoA N-acyltransferases (Nat)"/>
    <property type="match status" value="1"/>
</dbReference>
<keyword evidence="2" id="KW-0436">Ligase</keyword>
<evidence type="ECO:0000313" key="9">
    <source>
        <dbReference type="Proteomes" id="UP000321750"/>
    </source>
</evidence>
<reference evidence="8 9" key="1">
    <citation type="submission" date="2019-07" db="EMBL/GenBank/DDBJ databases">
        <title>Whole genome shotgun sequence of Methylobacterium gnaphalii NBRC 107716.</title>
        <authorList>
            <person name="Hosoyama A."/>
            <person name="Uohara A."/>
            <person name="Ohji S."/>
            <person name="Ichikawa N."/>
        </authorList>
    </citation>
    <scope>NUCLEOTIDE SEQUENCE [LARGE SCALE GENOMIC DNA]</scope>
    <source>
        <strain evidence="8 9">NBRC 107716</strain>
    </source>
</reference>
<dbReference type="RefSeq" id="WP_238257742.1">
    <property type="nucleotide sequence ID" value="NZ_BJZV01000012.1"/>
</dbReference>
<feature type="region of interest" description="Disordered" evidence="6">
    <location>
        <begin position="716"/>
        <end position="771"/>
    </location>
</feature>
<dbReference type="PROSITE" id="PS51186">
    <property type="entry name" value="GNAT"/>
    <property type="match status" value="1"/>
</dbReference>
<keyword evidence="3" id="KW-0547">Nucleotide-binding</keyword>
<keyword evidence="8" id="KW-0808">Transferase</keyword>
<evidence type="ECO:0000256" key="5">
    <source>
        <dbReference type="ARBA" id="ARBA00060888"/>
    </source>
</evidence>
<dbReference type="Gene3D" id="3.40.630.30">
    <property type="match status" value="1"/>
</dbReference>
<dbReference type="SMART" id="SM00881">
    <property type="entry name" value="CoA_binding"/>
    <property type="match status" value="1"/>
</dbReference>
<evidence type="ECO:0000256" key="3">
    <source>
        <dbReference type="ARBA" id="ARBA00022741"/>
    </source>
</evidence>
<dbReference type="Pfam" id="PF13549">
    <property type="entry name" value="ATP-grasp_5"/>
    <property type="match status" value="1"/>
</dbReference>
<dbReference type="SUPFAM" id="SSF51735">
    <property type="entry name" value="NAD(P)-binding Rossmann-fold domains"/>
    <property type="match status" value="1"/>
</dbReference>